<gene>
    <name evidence="6" type="ORF">FHR24_001974</name>
</gene>
<evidence type="ECO:0000259" key="4">
    <source>
        <dbReference type="SMART" id="SM01359"/>
    </source>
</evidence>
<dbReference type="InterPro" id="IPR041462">
    <property type="entry name" value="Bact_A2M_MG6"/>
</dbReference>
<dbReference type="Pfam" id="PF11974">
    <property type="entry name" value="bMG3"/>
    <property type="match status" value="1"/>
</dbReference>
<dbReference type="Pfam" id="PF07703">
    <property type="entry name" value="A2M_BRD"/>
    <property type="match status" value="1"/>
</dbReference>
<feature type="domain" description="Alpha-2-macroglobulin" evidence="5">
    <location>
        <begin position="1178"/>
        <end position="1269"/>
    </location>
</feature>
<dbReference type="InterPro" id="IPR021868">
    <property type="entry name" value="Alpha_2_Macroglob_MG3"/>
</dbReference>
<comment type="similarity">
    <text evidence="1">Belongs to the protease inhibitor I39 (alpha-2-macroglobulin) family. Bacterial alpha-2-macroglobulin subfamily.</text>
</comment>
<dbReference type="Pfam" id="PF01835">
    <property type="entry name" value="MG2"/>
    <property type="match status" value="1"/>
</dbReference>
<dbReference type="SMART" id="SM01359">
    <property type="entry name" value="A2M_N_2"/>
    <property type="match status" value="1"/>
</dbReference>
<evidence type="ECO:0000256" key="1">
    <source>
        <dbReference type="ARBA" id="ARBA00010556"/>
    </source>
</evidence>
<dbReference type="PANTHER" id="PTHR40094:SF1">
    <property type="entry name" value="UBIQUITIN DOMAIN-CONTAINING PROTEIN"/>
    <property type="match status" value="1"/>
</dbReference>
<dbReference type="InterPro" id="IPR047565">
    <property type="entry name" value="Alpha-macroglob_thiol-ester_cl"/>
</dbReference>
<dbReference type="Gene3D" id="2.60.40.10">
    <property type="entry name" value="Immunoglobulins"/>
    <property type="match status" value="1"/>
</dbReference>
<evidence type="ECO:0000313" key="6">
    <source>
        <dbReference type="EMBL" id="NIJ45506.1"/>
    </source>
</evidence>
<dbReference type="EMBL" id="JAASQL010000002">
    <property type="protein sequence ID" value="NIJ45506.1"/>
    <property type="molecule type" value="Genomic_DNA"/>
</dbReference>
<dbReference type="InterPro" id="IPR051802">
    <property type="entry name" value="YfhM-like"/>
</dbReference>
<feature type="chain" id="PRO_5045460803" description="Alpha-2-macroglobulin domain-containing protein" evidence="3">
    <location>
        <begin position="21"/>
        <end position="1831"/>
    </location>
</feature>
<dbReference type="RefSeq" id="WP_167187672.1">
    <property type="nucleotide sequence ID" value="NZ_JAASQL010000002.1"/>
</dbReference>
<keyword evidence="7" id="KW-1185">Reference proteome</keyword>
<dbReference type="Pfam" id="PF00207">
    <property type="entry name" value="A2M"/>
    <property type="match status" value="1"/>
</dbReference>
<protein>
    <recommendedName>
        <fullName evidence="8">Alpha-2-macroglobulin domain-containing protein</fullName>
    </recommendedName>
</protein>
<dbReference type="PANTHER" id="PTHR40094">
    <property type="entry name" value="ALPHA-2-MACROGLOBULIN HOMOLOG"/>
    <property type="match status" value="1"/>
</dbReference>
<dbReference type="Proteomes" id="UP000745859">
    <property type="component" value="Unassembled WGS sequence"/>
</dbReference>
<evidence type="ECO:0000256" key="3">
    <source>
        <dbReference type="SAM" id="SignalP"/>
    </source>
</evidence>
<sequence>MKKSFLFLAFLCLVVSSLITNCTPKKETKNNPDFDYSTYIYNHTSGINSVKTPIRIYLAQESSISNQELKKAFSIQPKVNGTVEIINQKQLIFTPTKSLNNNTVYTINLSVNKLFPKALKTETTYSFTYKTKKQNFEVHTEEIQSYNQDWQYILGNITTNDVTSLEKVKQVLSATQNKQTKKIKFDKVTIDTNVFLFKIDSIYRGSEDSKLYLNYNGSALDIDKKQQREIYIPGKNSFKIINVKVINDAEQRVEINFSDPIDKNQYLNGLISIATAGKLKFVKNGNLVKIYPEKTLKGELNVIIRKGIKNTYGYKFKEDVYKTLSFDEPKPDIKFSKSGNILPDSENLNIQFEAINLKAVDVKIYKVFESNILQFLQQNNLQGNQNFKMVGRPVLKKTIPLQPKNASKYSKWQTYGLALDKLINIDKGAIYKVELDFNKSYSTYKCTGETPSTNNPITETNFDEEDLETSNWDNNAYYSNYESYNWRERDDPCTDSYYANKSIAKNILATDIGLTVKKGNNNSFFIATNNTVSSEPLVDVDITFYNFQQQKIHSAKTNAEGIVISHLDKTPFVVTAQKNGQTTYVKVNDGNVLSMSNFNTNGVKPTKGIQGFIYTERGVWRPGDTIFVGFMLNDLKNKIPKGHPVTLELKDPNGVLKHRKVTTEGLNNLYTYKVPTKTNAGTGNWNVSIAVGGAVFNKTLKIETIKPNRLKINIKTDRKILSQKNKVDVSAKWLHGAIAKGLKVETDLMLKNQNTEFKNYTSYVFNDPSKHFETEQTNVLKSKLDTKGNTSFTLNPKTNNNAPGMLKAYLTTRVYENGGDFSTDVYTQTYSPFTVYTGIKRPVGDKTRNMLLTDKQHLFELVSVNSEGKHVANQTLDVKIYKMKNSWWYNNNSNYSQFSATTYKTAVFNKTVTTNTQGKANFKFEIKYPEWGRYFVKVTNKKSGHSTGESVFIDWPGWTGKAKKGNQKEAAMLIFTTDKEVYQIGEEVTVSFPSSENGNALITLENNTEVLKHYRIKTTKESTTFKFMVDKTMTPNIYINIHTLQPHNNTKNDLPIRMYGLKNISVENADSHLYPIINVAKEVEPETEFKLKVSEKNGQPLTYTIAIVDEGLLDLTRFNTPNPWDTFYAKQALGIKTWDMYDDVIGAFGGKLNQVFSIGGDQDLGAAKTQKANRFKPVVIFKGPFTLAKNKTATHKITLPKYIGAVKAMVVAHQPKKEAYGKTEQSILVKKPLMLLASAPRKVSQNEKIKIPITVFNSIKGKQNVKVEIKTNDVFTITSSKTQNVAFTEAGDEIAYFDIKALKSGLGKITIKATNKKHSASYDLELDAYNPISDVTKNKTFIIEANDEKEFSINGFGIENSNTGTIEVSTFPQINFTDRLKYLIRYPHGCLEQTTSAIFPQLYIDELFETSLIEKNKIADNINSGIQKLNNFQLTNGGFSYWPGNYKANEWSTNYAGHFLLEAEAHGFSLPYNFKNNWIAYQKETARSWRKTKYNTYVEQAYRLYTLALAQQPEISMMNRLRETSQLSNIAKLRLALAYATIGQHKAALELTQSASLIDYSKVYQVNHGSTLANKAIALETYRVLKDPVKARELLNDIAKELNSDSYLNTKTTAMSLLAVANYYRAINNKGLDVWLKINKEKIAIESKKSIQSKEINLKKGENKFTIENKHKQPLYVMLTYAGIPEINTEESISKNFVTAIKYIDTNGKTLDITKLSQGTTFTAEIEITNTYNKAVKDVAMTYQIPSGWELLNTRYATGETNTNSNIEYTDIRDNAIHYYFDINANQKIKLQVNINTTYLGSYYLPGTHVEAMYDHNFMSHTKGKWINVIP</sequence>
<dbReference type="Gene3D" id="2.60.40.1930">
    <property type="match status" value="1"/>
</dbReference>
<dbReference type="InterPro" id="IPR041246">
    <property type="entry name" value="Bact_MG10"/>
</dbReference>
<evidence type="ECO:0000313" key="7">
    <source>
        <dbReference type="Proteomes" id="UP000745859"/>
    </source>
</evidence>
<evidence type="ECO:0000259" key="5">
    <source>
        <dbReference type="SMART" id="SM01360"/>
    </source>
</evidence>
<dbReference type="CDD" id="cd02891">
    <property type="entry name" value="A2M_like"/>
    <property type="match status" value="1"/>
</dbReference>
<dbReference type="Pfam" id="PF17972">
    <property type="entry name" value="bMG5"/>
    <property type="match status" value="1"/>
</dbReference>
<dbReference type="Pfam" id="PF17962">
    <property type="entry name" value="bMG6"/>
    <property type="match status" value="1"/>
</dbReference>
<accession>A0ABX0UDF7</accession>
<comment type="caution">
    <text evidence="6">The sequence shown here is derived from an EMBL/GenBank/DDBJ whole genome shotgun (WGS) entry which is preliminary data.</text>
</comment>
<keyword evidence="2 3" id="KW-0732">Signal</keyword>
<proteinExistence type="inferred from homology"/>
<evidence type="ECO:0008006" key="8">
    <source>
        <dbReference type="Google" id="ProtNLM"/>
    </source>
</evidence>
<feature type="domain" description="Alpha-2-macroglobulin bait region" evidence="4">
    <location>
        <begin position="973"/>
        <end position="1115"/>
    </location>
</feature>
<dbReference type="InterPro" id="IPR001599">
    <property type="entry name" value="Macroglobln_a2"/>
</dbReference>
<dbReference type="InterPro" id="IPR002890">
    <property type="entry name" value="MG2"/>
</dbReference>
<dbReference type="InterPro" id="IPR011625">
    <property type="entry name" value="A2M_N_BRD"/>
</dbReference>
<dbReference type="Gene3D" id="1.50.10.20">
    <property type="match status" value="1"/>
</dbReference>
<evidence type="ECO:0000256" key="2">
    <source>
        <dbReference type="ARBA" id="ARBA00022729"/>
    </source>
</evidence>
<feature type="signal peptide" evidence="3">
    <location>
        <begin position="1"/>
        <end position="20"/>
    </location>
</feature>
<dbReference type="InterPro" id="IPR008930">
    <property type="entry name" value="Terpenoid_cyclase/PrenylTrfase"/>
</dbReference>
<dbReference type="Pfam" id="PF17973">
    <property type="entry name" value="bMG10"/>
    <property type="match status" value="1"/>
</dbReference>
<dbReference type="InterPro" id="IPR013783">
    <property type="entry name" value="Ig-like_fold"/>
</dbReference>
<dbReference type="SUPFAM" id="SSF48239">
    <property type="entry name" value="Terpenoid cyclases/Protein prenyltransferases"/>
    <property type="match status" value="1"/>
</dbReference>
<dbReference type="InterPro" id="IPR041203">
    <property type="entry name" value="Bact_A2M_MG5"/>
</dbReference>
<organism evidence="6 7">
    <name type="scientific">Wenyingzhuangia heitensis</name>
    <dbReference type="NCBI Taxonomy" id="1487859"/>
    <lineage>
        <taxon>Bacteria</taxon>
        <taxon>Pseudomonadati</taxon>
        <taxon>Bacteroidota</taxon>
        <taxon>Flavobacteriia</taxon>
        <taxon>Flavobacteriales</taxon>
        <taxon>Flavobacteriaceae</taxon>
        <taxon>Wenyingzhuangia</taxon>
    </lineage>
</organism>
<dbReference type="SMART" id="SM01419">
    <property type="entry name" value="Thiol-ester_cl"/>
    <property type="match status" value="1"/>
</dbReference>
<reference evidence="6 7" key="1">
    <citation type="submission" date="2020-03" db="EMBL/GenBank/DDBJ databases">
        <title>Genomic Encyclopedia of Type Strains, Phase IV (KMG-IV): sequencing the most valuable type-strain genomes for metagenomic binning, comparative biology and taxonomic classification.</title>
        <authorList>
            <person name="Goeker M."/>
        </authorList>
    </citation>
    <scope>NUCLEOTIDE SEQUENCE [LARGE SCALE GENOMIC DNA]</scope>
    <source>
        <strain evidence="6 7">DSM 101599</strain>
    </source>
</reference>
<name>A0ABX0UDF7_9FLAO</name>
<dbReference type="SMART" id="SM01360">
    <property type="entry name" value="A2M"/>
    <property type="match status" value="1"/>
</dbReference>